<dbReference type="RefSeq" id="WP_026601845.1">
    <property type="nucleotide sequence ID" value="NZ_LUUH01000033.1"/>
</dbReference>
<evidence type="ECO:0000313" key="1">
    <source>
        <dbReference type="EMBL" id="OAI06708.1"/>
    </source>
</evidence>
<dbReference type="AlphaFoldDB" id="A0A177MLP7"/>
<reference evidence="1 2" key="1">
    <citation type="submission" date="2016-03" db="EMBL/GenBank/DDBJ databases">
        <authorList>
            <person name="Ploux O."/>
        </authorList>
    </citation>
    <scope>NUCLEOTIDE SEQUENCE [LARGE SCALE GENOMIC DNA]</scope>
    <source>
        <strain evidence="1 2">R-45371</strain>
    </source>
</reference>
<organism evidence="1 2">
    <name type="scientific">Methylomonas methanica</name>
    <dbReference type="NCBI Taxonomy" id="421"/>
    <lineage>
        <taxon>Bacteria</taxon>
        <taxon>Pseudomonadati</taxon>
        <taxon>Pseudomonadota</taxon>
        <taxon>Gammaproteobacteria</taxon>
        <taxon>Methylococcales</taxon>
        <taxon>Methylococcaceae</taxon>
        <taxon>Methylomonas</taxon>
    </lineage>
</organism>
<dbReference type="EMBL" id="LUUH01000033">
    <property type="protein sequence ID" value="OAI06708.1"/>
    <property type="molecule type" value="Genomic_DNA"/>
</dbReference>
<comment type="caution">
    <text evidence="1">The sequence shown here is derived from an EMBL/GenBank/DDBJ whole genome shotgun (WGS) entry which is preliminary data.</text>
</comment>
<protein>
    <submittedName>
        <fullName evidence="1">Uncharacterized protein</fullName>
    </submittedName>
</protein>
<evidence type="ECO:0000313" key="2">
    <source>
        <dbReference type="Proteomes" id="UP000077763"/>
    </source>
</evidence>
<proteinExistence type="predicted"/>
<sequence>MFDDILCIFDFLSPKQTKEPYPSRKPMAIPLDSNDQSTSICKKLFADLDAAEAEVLNDIDDPEIAWTLLSRIRQLRRDSQQDLSALLPSDLLPTQFDHPINRNPVRIVKTQTGAQWSVFNGGQAH</sequence>
<name>A0A177MLP7_METMH</name>
<gene>
    <name evidence="1" type="ORF">A1353_00150</name>
</gene>
<dbReference type="Proteomes" id="UP000077763">
    <property type="component" value="Unassembled WGS sequence"/>
</dbReference>
<accession>A0A177MLP7</accession>